<organism evidence="1 2">
    <name type="scientific">Citrobacter freundii</name>
    <dbReference type="NCBI Taxonomy" id="546"/>
    <lineage>
        <taxon>Bacteria</taxon>
        <taxon>Pseudomonadati</taxon>
        <taxon>Pseudomonadota</taxon>
        <taxon>Gammaproteobacteria</taxon>
        <taxon>Enterobacterales</taxon>
        <taxon>Enterobacteriaceae</taxon>
        <taxon>Citrobacter</taxon>
        <taxon>Citrobacter freundii complex</taxon>
    </lineage>
</organism>
<dbReference type="SUPFAM" id="SSF141868">
    <property type="entry name" value="EAL domain-like"/>
    <property type="match status" value="1"/>
</dbReference>
<dbReference type="PANTHER" id="PTHR33121:SF78">
    <property type="entry name" value="CYCLIC DI-GMP PHOSPHODIESTERASE PDEH"/>
    <property type="match status" value="1"/>
</dbReference>
<gene>
    <name evidence="1" type="ORF">HV183_19460</name>
</gene>
<dbReference type="InterPro" id="IPR001633">
    <property type="entry name" value="EAL_dom"/>
</dbReference>
<dbReference type="InterPro" id="IPR050706">
    <property type="entry name" value="Cyclic-di-GMP_PDE-like"/>
</dbReference>
<sequence length="237" mass="27425">MLTTPNMLADVYYVFQPMFGRDGNIVAVECLTRLTDAPLPMEEFFRQISVTLRSQILLQQISLVEKHRSWFHQNDIIATVNVDESTLQILTDDAIIQWVRKIGCLHFEMNEFSESLVKSGSIINTLNKEYSLWMDDFGAGYAGFMALENNSFQNIKISKNLLWNLSAQNGGQDLMCALLNYFHVNNYKVVIEGVETLHYVSWLKDMPWFALQGYLWPEKRIDELITTPQRVKTEITL</sequence>
<proteinExistence type="predicted"/>
<evidence type="ECO:0000313" key="1">
    <source>
        <dbReference type="EMBL" id="QLO15446.1"/>
    </source>
</evidence>
<dbReference type="AlphaFoldDB" id="A0AAE7L085"/>
<dbReference type="PANTHER" id="PTHR33121">
    <property type="entry name" value="CYCLIC DI-GMP PHOSPHODIESTERASE PDEF"/>
    <property type="match status" value="1"/>
</dbReference>
<dbReference type="SMART" id="SM00052">
    <property type="entry name" value="EAL"/>
    <property type="match status" value="1"/>
</dbReference>
<protein>
    <submittedName>
        <fullName evidence="1">EAL domain-containing protein</fullName>
    </submittedName>
</protein>
<dbReference type="Gene3D" id="3.20.20.450">
    <property type="entry name" value="EAL domain"/>
    <property type="match status" value="1"/>
</dbReference>
<name>A0AAE7L085_CITFR</name>
<evidence type="ECO:0000313" key="2">
    <source>
        <dbReference type="Proteomes" id="UP000510650"/>
    </source>
</evidence>
<dbReference type="GO" id="GO:0071111">
    <property type="term" value="F:cyclic-guanylate-specific phosphodiesterase activity"/>
    <property type="evidence" value="ECO:0007669"/>
    <property type="project" value="InterPro"/>
</dbReference>
<dbReference type="PROSITE" id="PS50883">
    <property type="entry name" value="EAL"/>
    <property type="match status" value="1"/>
</dbReference>
<accession>A0AAE7L085</accession>
<dbReference type="RefSeq" id="WP_042933967.1">
    <property type="nucleotide sequence ID" value="NZ_CP055538.1"/>
</dbReference>
<dbReference type="Pfam" id="PF00563">
    <property type="entry name" value="EAL"/>
    <property type="match status" value="1"/>
</dbReference>
<dbReference type="InterPro" id="IPR035919">
    <property type="entry name" value="EAL_sf"/>
</dbReference>
<dbReference type="EMBL" id="CP055538">
    <property type="protein sequence ID" value="QLO15446.1"/>
    <property type="molecule type" value="Genomic_DNA"/>
</dbReference>
<reference evidence="2" key="1">
    <citation type="submission" date="2020-06" db="EMBL/GenBank/DDBJ databases">
        <title>REHAB project genomes.</title>
        <authorList>
            <person name="Shaw L.P."/>
        </authorList>
    </citation>
    <scope>NUCLEOTIDE SEQUENCE [LARGE SCALE GENOMIC DNA]</scope>
    <source>
        <strain evidence="2">RHBSTW-00398</strain>
    </source>
</reference>
<dbReference type="Proteomes" id="UP000510650">
    <property type="component" value="Chromosome"/>
</dbReference>